<dbReference type="AlphaFoldDB" id="A0A2I4CY67"/>
<protein>
    <submittedName>
        <fullName evidence="9">HIG1 domain family member 1A, mitochondrial</fullName>
    </submittedName>
</protein>
<dbReference type="InterPro" id="IPR007667">
    <property type="entry name" value="Hypoxia_induced_domain"/>
</dbReference>
<dbReference type="GeneID" id="106533247"/>
<evidence type="ECO:0000256" key="3">
    <source>
        <dbReference type="ARBA" id="ARBA00022989"/>
    </source>
</evidence>
<dbReference type="KEGG" id="alim:106533247"/>
<accession>A0A2I4CY67</accession>
<feature type="domain" description="HIG1" evidence="7">
    <location>
        <begin position="1"/>
        <end position="85"/>
    </location>
</feature>
<organism evidence="8 9">
    <name type="scientific">Austrofundulus limnaeus</name>
    <name type="common">Annual killifish</name>
    <dbReference type="NCBI Taxonomy" id="52670"/>
    <lineage>
        <taxon>Eukaryota</taxon>
        <taxon>Metazoa</taxon>
        <taxon>Chordata</taxon>
        <taxon>Craniata</taxon>
        <taxon>Vertebrata</taxon>
        <taxon>Euteleostomi</taxon>
        <taxon>Actinopterygii</taxon>
        <taxon>Neopterygii</taxon>
        <taxon>Teleostei</taxon>
        <taxon>Neoteleostei</taxon>
        <taxon>Acanthomorphata</taxon>
        <taxon>Ovalentaria</taxon>
        <taxon>Atherinomorphae</taxon>
        <taxon>Cyprinodontiformes</taxon>
        <taxon>Rivulidae</taxon>
        <taxon>Austrofundulus</taxon>
    </lineage>
</organism>
<evidence type="ECO:0000256" key="1">
    <source>
        <dbReference type="ARBA" id="ARBA00004325"/>
    </source>
</evidence>
<evidence type="ECO:0000256" key="5">
    <source>
        <dbReference type="ARBA" id="ARBA00023136"/>
    </source>
</evidence>
<keyword evidence="8" id="KW-1185">Reference proteome</keyword>
<dbReference type="OrthoDB" id="10003563at2759"/>
<comment type="subcellular location">
    <subcellularLocation>
        <location evidence="1">Mitochondrion membrane</location>
    </subcellularLocation>
</comment>
<dbReference type="PANTHER" id="PTHR12297">
    <property type="entry name" value="HYPOXIA-INDUCBILE GENE 1 HIG1 -RELATED"/>
    <property type="match status" value="1"/>
</dbReference>
<keyword evidence="4" id="KW-0496">Mitochondrion</keyword>
<dbReference type="GO" id="GO:0031966">
    <property type="term" value="C:mitochondrial membrane"/>
    <property type="evidence" value="ECO:0007669"/>
    <property type="project" value="UniProtKB-SubCell"/>
</dbReference>
<feature type="transmembrane region" description="Helical" evidence="6">
    <location>
        <begin position="58"/>
        <end position="81"/>
    </location>
</feature>
<reference evidence="9" key="1">
    <citation type="submission" date="2025-08" db="UniProtKB">
        <authorList>
            <consortium name="RefSeq"/>
        </authorList>
    </citation>
    <scope>IDENTIFICATION</scope>
    <source>
        <strain evidence="9">Quisiro</strain>
        <tissue evidence="9">Liver</tissue>
    </source>
</reference>
<evidence type="ECO:0000313" key="8">
    <source>
        <dbReference type="Proteomes" id="UP000192220"/>
    </source>
</evidence>
<keyword evidence="5 6" id="KW-0472">Membrane</keyword>
<dbReference type="GO" id="GO:0097250">
    <property type="term" value="P:mitochondrial respirasome assembly"/>
    <property type="evidence" value="ECO:0007669"/>
    <property type="project" value="TreeGrafter"/>
</dbReference>
<keyword evidence="3 6" id="KW-1133">Transmembrane helix</keyword>
<keyword evidence="2 6" id="KW-0812">Transmembrane</keyword>
<dbReference type="Pfam" id="PF04588">
    <property type="entry name" value="HIG_1_N"/>
    <property type="match status" value="1"/>
</dbReference>
<name>A0A2I4CY67_AUSLI</name>
<evidence type="ECO:0000256" key="6">
    <source>
        <dbReference type="SAM" id="Phobius"/>
    </source>
</evidence>
<dbReference type="InterPro" id="IPR050355">
    <property type="entry name" value="RCF1"/>
</dbReference>
<evidence type="ECO:0000259" key="7">
    <source>
        <dbReference type="PROSITE" id="PS51503"/>
    </source>
</evidence>
<feature type="transmembrane region" description="Helical" evidence="6">
    <location>
        <begin position="21"/>
        <end position="38"/>
    </location>
</feature>
<dbReference type="FunCoup" id="A0A2I4CY67">
    <property type="interactions" value="571"/>
</dbReference>
<dbReference type="Proteomes" id="UP000192220">
    <property type="component" value="Unplaced"/>
</dbReference>
<dbReference type="Gene3D" id="6.10.140.1320">
    <property type="match status" value="1"/>
</dbReference>
<dbReference type="STRING" id="52670.A0A2I4CY67"/>
<dbReference type="InParanoid" id="A0A2I4CY67"/>
<gene>
    <name evidence="9" type="primary">higd1a</name>
</gene>
<proteinExistence type="predicted"/>
<dbReference type="PROSITE" id="PS51503">
    <property type="entry name" value="HIG1"/>
    <property type="match status" value="1"/>
</dbReference>
<evidence type="ECO:0000256" key="4">
    <source>
        <dbReference type="ARBA" id="ARBA00023128"/>
    </source>
</evidence>
<dbReference type="PANTHER" id="PTHR12297:SF3">
    <property type="entry name" value="HIG1 DOMAIN FAMILY MEMBER 1A"/>
    <property type="match status" value="1"/>
</dbReference>
<evidence type="ECO:0000256" key="2">
    <source>
        <dbReference type="ARBA" id="ARBA00022692"/>
    </source>
</evidence>
<sequence length="97" mass="10797">MASYDDDNVSKLMRKIKQNPSVPIGFAGCAAIVAHQLYKMKTRGDTKMSVYLIRMRVAAQGFVVGSITIGVLYSMFTQYVIGPMKSRKEENTSERGL</sequence>
<dbReference type="RefSeq" id="XP_013884943.1">
    <property type="nucleotide sequence ID" value="XM_014029489.1"/>
</dbReference>
<evidence type="ECO:0000313" key="9">
    <source>
        <dbReference type="RefSeq" id="XP_013884943.1"/>
    </source>
</evidence>
<dbReference type="CTD" id="25994"/>